<evidence type="ECO:0000313" key="1">
    <source>
        <dbReference type="EMBL" id="EKD30336.1"/>
    </source>
</evidence>
<evidence type="ECO:0008006" key="2">
    <source>
        <dbReference type="Google" id="ProtNLM"/>
    </source>
</evidence>
<accession>K1XZC1</accession>
<dbReference type="AlphaFoldDB" id="K1XZC1"/>
<name>K1XZC1_9BACT</name>
<dbReference type="EMBL" id="AMFJ01034086">
    <property type="protein sequence ID" value="EKD30336.1"/>
    <property type="molecule type" value="Genomic_DNA"/>
</dbReference>
<organism evidence="1">
    <name type="scientific">uncultured bacterium</name>
    <name type="common">gcode 4</name>
    <dbReference type="NCBI Taxonomy" id="1234023"/>
    <lineage>
        <taxon>Bacteria</taxon>
        <taxon>environmental samples</taxon>
    </lineage>
</organism>
<reference evidence="1" key="1">
    <citation type="journal article" date="2012" name="Science">
        <title>Fermentation, hydrogen, and sulfur metabolism in multiple uncultivated bacterial phyla.</title>
        <authorList>
            <person name="Wrighton K.C."/>
            <person name="Thomas B.C."/>
            <person name="Sharon I."/>
            <person name="Miller C.S."/>
            <person name="Castelle C.J."/>
            <person name="VerBerkmoes N.C."/>
            <person name="Wilkins M.J."/>
            <person name="Hettich R.L."/>
            <person name="Lipton M.S."/>
            <person name="Williams K.H."/>
            <person name="Long P.E."/>
            <person name="Banfield J.F."/>
        </authorList>
    </citation>
    <scope>NUCLEOTIDE SEQUENCE [LARGE SCALE GENOMIC DNA]</scope>
</reference>
<proteinExistence type="predicted"/>
<comment type="caution">
    <text evidence="1">The sequence shown here is derived from an EMBL/GenBank/DDBJ whole genome shotgun (WGS) entry which is preliminary data.</text>
</comment>
<sequence length="204" mass="23866">MILSKLFGSNCRAKILEKFFIEHSVSSDMTGIFIRELCRDLDEQINSVRRELINLEALGVLKSREENKKKFYNINRNCPIYAELSDIFIKTYNPVEPLKAFFKGKRNLSLITIADSIKQLTGIKSNNIVDIFIIGELDKIEFNNFLEKTFFRRKVKYAVMSEEDFVHRLEYDDKLVLSILSQKNISFLKDTLNIQDIINKKIVK</sequence>
<protein>
    <recommendedName>
        <fullName evidence="2">Transcriptional regulator</fullName>
    </recommendedName>
</protein>
<gene>
    <name evidence="1" type="ORF">ACD_78C00086G0004</name>
</gene>